<dbReference type="PRINTS" id="PR00080">
    <property type="entry name" value="SDRFAMILY"/>
</dbReference>
<dbReference type="CDD" id="cd05374">
    <property type="entry name" value="17beta-HSD-like_SDR_c"/>
    <property type="match status" value="1"/>
</dbReference>
<accession>A0A0R3L9K2</accession>
<dbReference type="OrthoDB" id="9793825at2"/>
<dbReference type="GO" id="GO:0016491">
    <property type="term" value="F:oxidoreductase activity"/>
    <property type="evidence" value="ECO:0007669"/>
    <property type="project" value="UniProtKB-KW"/>
</dbReference>
<dbReference type="EMBL" id="LLXX01000124">
    <property type="protein sequence ID" value="KRR04616.1"/>
    <property type="molecule type" value="Genomic_DNA"/>
</dbReference>
<dbReference type="InterPro" id="IPR051911">
    <property type="entry name" value="SDR_oxidoreductase"/>
</dbReference>
<comment type="similarity">
    <text evidence="1 3">Belongs to the short-chain dehydrogenases/reductases (SDR) family.</text>
</comment>
<evidence type="ECO:0000313" key="4">
    <source>
        <dbReference type="EMBL" id="KRR04616.1"/>
    </source>
</evidence>
<keyword evidence="5" id="KW-1185">Reference proteome</keyword>
<evidence type="ECO:0000256" key="2">
    <source>
        <dbReference type="ARBA" id="ARBA00023002"/>
    </source>
</evidence>
<dbReference type="AlphaFoldDB" id="A0A0R3L9K2"/>
<proteinExistence type="inferred from homology"/>
<dbReference type="Gene3D" id="3.40.50.720">
    <property type="entry name" value="NAD(P)-binding Rossmann-like Domain"/>
    <property type="match status" value="1"/>
</dbReference>
<dbReference type="PRINTS" id="PR00081">
    <property type="entry name" value="GDHRDH"/>
</dbReference>
<dbReference type="Pfam" id="PF00106">
    <property type="entry name" value="adh_short"/>
    <property type="match status" value="1"/>
</dbReference>
<sequence>MRRDGKVAIVTGASAGIGQASAKALHQAGFRVFGTSRRAVASALGGITMVTCDVTDDASVKAAVDKVFDTTGRIDVLVNNAGTGLLAGAEESSVNQAQALFDVNLFGVIRTTNAVLPIMRRQKAGRIVNISSVLGLIPAPFSALYSSTKHALEGYSESLDHEVRTFGIRICLLEPAYTRTSFEQNMVLPDRSLDAYVSARMRSSAVMQEVMKTADSPEVVAERVVEAATTASPRRRYTCGKMARQVSVLRRFVPERMFDKSLRKQMGLPA</sequence>
<evidence type="ECO:0000256" key="1">
    <source>
        <dbReference type="ARBA" id="ARBA00006484"/>
    </source>
</evidence>
<keyword evidence="2" id="KW-0560">Oxidoreductase</keyword>
<dbReference type="PANTHER" id="PTHR43976">
    <property type="entry name" value="SHORT CHAIN DEHYDROGENASE"/>
    <property type="match status" value="1"/>
</dbReference>
<dbReference type="NCBIfam" id="NF004823">
    <property type="entry name" value="PRK06179.1"/>
    <property type="match status" value="1"/>
</dbReference>
<dbReference type="RefSeq" id="WP_057852193.1">
    <property type="nucleotide sequence ID" value="NZ_LLXX01000124.1"/>
</dbReference>
<protein>
    <submittedName>
        <fullName evidence="4">Short-chain dehydrogenase</fullName>
    </submittedName>
</protein>
<organism evidence="4 5">
    <name type="scientific">Bradyrhizobium valentinum</name>
    <dbReference type="NCBI Taxonomy" id="1518501"/>
    <lineage>
        <taxon>Bacteria</taxon>
        <taxon>Pseudomonadati</taxon>
        <taxon>Pseudomonadota</taxon>
        <taxon>Alphaproteobacteria</taxon>
        <taxon>Hyphomicrobiales</taxon>
        <taxon>Nitrobacteraceae</taxon>
        <taxon>Bradyrhizobium</taxon>
    </lineage>
</organism>
<reference evidence="4 5" key="1">
    <citation type="submission" date="2014-03" db="EMBL/GenBank/DDBJ databases">
        <title>Bradyrhizobium valentinum sp. nov., isolated from effective nodules of Lupinus mariae-josephae, a lupine endemic of basic-lime soils in Eastern Spain.</title>
        <authorList>
            <person name="Duran D."/>
            <person name="Rey L."/>
            <person name="Navarro A."/>
            <person name="Busquets A."/>
            <person name="Imperial J."/>
            <person name="Ruiz-Argueso T."/>
        </authorList>
    </citation>
    <scope>NUCLEOTIDE SEQUENCE [LARGE SCALE GENOMIC DNA]</scope>
    <source>
        <strain evidence="4 5">LmjM3</strain>
    </source>
</reference>
<dbReference type="InterPro" id="IPR002347">
    <property type="entry name" value="SDR_fam"/>
</dbReference>
<dbReference type="PANTHER" id="PTHR43976:SF16">
    <property type="entry name" value="SHORT-CHAIN DEHYDROGENASE_REDUCTASE FAMILY PROTEIN"/>
    <property type="match status" value="1"/>
</dbReference>
<dbReference type="InterPro" id="IPR036291">
    <property type="entry name" value="NAD(P)-bd_dom_sf"/>
</dbReference>
<evidence type="ECO:0000256" key="3">
    <source>
        <dbReference type="RuleBase" id="RU000363"/>
    </source>
</evidence>
<evidence type="ECO:0000313" key="5">
    <source>
        <dbReference type="Proteomes" id="UP000051913"/>
    </source>
</evidence>
<name>A0A0R3L9K2_9BRAD</name>
<dbReference type="STRING" id="1518501.CQ10_04560"/>
<dbReference type="Proteomes" id="UP000051913">
    <property type="component" value="Unassembled WGS sequence"/>
</dbReference>
<gene>
    <name evidence="4" type="ORF">CP49_10945</name>
</gene>
<comment type="caution">
    <text evidence="4">The sequence shown here is derived from an EMBL/GenBank/DDBJ whole genome shotgun (WGS) entry which is preliminary data.</text>
</comment>
<dbReference type="SUPFAM" id="SSF51735">
    <property type="entry name" value="NAD(P)-binding Rossmann-fold domains"/>
    <property type="match status" value="1"/>
</dbReference>